<comment type="caution">
    <text evidence="2">The sequence shown here is derived from an EMBL/GenBank/DDBJ whole genome shotgun (WGS) entry which is preliminary data.</text>
</comment>
<accession>A0A8J2LR50</accession>
<reference evidence="2" key="1">
    <citation type="submission" date="2021-06" db="EMBL/GenBank/DDBJ databases">
        <authorList>
            <person name="Hodson N. C."/>
            <person name="Mongue J. A."/>
            <person name="Jaron S. K."/>
        </authorList>
    </citation>
    <scope>NUCLEOTIDE SEQUENCE</scope>
</reference>
<sequence>MKFVKIVPENTVKNPKCKGKTSIDLWSYLCLLRISATRPISQRNELIDDTTSRTVFFVKWFSPITFFSAAVSVFSLYLLTVMLLNGVLEVYWPQKLFEYNDQILRPSHHSASSYEVIKFYKISNFMLPTSRLIVILHQMINLKGIVKQLNAISGLADDLQIHCASRCGNFSSKIRRNSIRTIALLVGIPAVTVFPVIVFLFSNDLILAPVILREVIIVLVPLQLVVIYFEDADFIIQCDIVSEFFRQIEMVLVETEDYLKGKHCNLHLTEVRKWHQFLLRNRRIVGQIGTITKVPQLLSLVEVTSHLTMFLYTVLNVLASPGTSLLENYFLRMSFSYVVVILVRLQAKTLKAEQVTAAEVRVHDALFALNEFPQALEVQLELQGMRNTITATPSHIAFGNYCTLSYIKASLSRYSPK</sequence>
<feature type="transmembrane region" description="Helical" evidence="1">
    <location>
        <begin position="329"/>
        <end position="347"/>
    </location>
</feature>
<keyword evidence="3" id="KW-1185">Reference proteome</keyword>
<feature type="transmembrane region" description="Helical" evidence="1">
    <location>
        <begin position="207"/>
        <end position="229"/>
    </location>
</feature>
<evidence type="ECO:0000256" key="1">
    <source>
        <dbReference type="SAM" id="Phobius"/>
    </source>
</evidence>
<evidence type="ECO:0000313" key="3">
    <source>
        <dbReference type="Proteomes" id="UP000708208"/>
    </source>
</evidence>
<dbReference type="Proteomes" id="UP000708208">
    <property type="component" value="Unassembled WGS sequence"/>
</dbReference>
<protein>
    <submittedName>
        <fullName evidence="2">Uncharacterized protein</fullName>
    </submittedName>
</protein>
<evidence type="ECO:0000313" key="2">
    <source>
        <dbReference type="EMBL" id="CAG7836528.1"/>
    </source>
</evidence>
<keyword evidence="1" id="KW-0812">Transmembrane</keyword>
<feature type="transmembrane region" description="Helical" evidence="1">
    <location>
        <begin position="64"/>
        <end position="88"/>
    </location>
</feature>
<feature type="transmembrane region" description="Helical" evidence="1">
    <location>
        <begin position="297"/>
        <end position="317"/>
    </location>
</feature>
<feature type="transmembrane region" description="Helical" evidence="1">
    <location>
        <begin position="182"/>
        <end position="201"/>
    </location>
</feature>
<keyword evidence="1" id="KW-1133">Transmembrane helix</keyword>
<organism evidence="2 3">
    <name type="scientific">Allacma fusca</name>
    <dbReference type="NCBI Taxonomy" id="39272"/>
    <lineage>
        <taxon>Eukaryota</taxon>
        <taxon>Metazoa</taxon>
        <taxon>Ecdysozoa</taxon>
        <taxon>Arthropoda</taxon>
        <taxon>Hexapoda</taxon>
        <taxon>Collembola</taxon>
        <taxon>Symphypleona</taxon>
        <taxon>Sminthuridae</taxon>
        <taxon>Allacma</taxon>
    </lineage>
</organism>
<proteinExistence type="predicted"/>
<gene>
    <name evidence="2" type="ORF">AFUS01_LOCUS45763</name>
</gene>
<name>A0A8J2LR50_9HEXA</name>
<keyword evidence="1" id="KW-0472">Membrane</keyword>
<dbReference type="EMBL" id="CAJVCH010571069">
    <property type="protein sequence ID" value="CAG7836528.1"/>
    <property type="molecule type" value="Genomic_DNA"/>
</dbReference>
<dbReference type="AlphaFoldDB" id="A0A8J2LR50"/>